<comment type="caution">
    <text evidence="2">The sequence shown here is derived from an EMBL/GenBank/DDBJ whole genome shotgun (WGS) entry which is preliminary data.</text>
</comment>
<dbReference type="AlphaFoldDB" id="A0A8K0NHE7"/>
<evidence type="ECO:0000313" key="3">
    <source>
        <dbReference type="Proteomes" id="UP000811619"/>
    </source>
</evidence>
<organism evidence="2 3">
    <name type="scientific">Claviceps africana</name>
    <dbReference type="NCBI Taxonomy" id="83212"/>
    <lineage>
        <taxon>Eukaryota</taxon>
        <taxon>Fungi</taxon>
        <taxon>Dikarya</taxon>
        <taxon>Ascomycota</taxon>
        <taxon>Pezizomycotina</taxon>
        <taxon>Sordariomycetes</taxon>
        <taxon>Hypocreomycetidae</taxon>
        <taxon>Hypocreales</taxon>
        <taxon>Clavicipitaceae</taxon>
        <taxon>Claviceps</taxon>
    </lineage>
</organism>
<reference evidence="2" key="1">
    <citation type="journal article" date="2020" name="bioRxiv">
        <title>Whole genome comparisons of ergot fungi reveals the divergence and evolution of species within the genus Claviceps are the result of varying mechanisms driving genome evolution and host range expansion.</title>
        <authorList>
            <person name="Wyka S.A."/>
            <person name="Mondo S.J."/>
            <person name="Liu M."/>
            <person name="Dettman J."/>
            <person name="Nalam V."/>
            <person name="Broders K.D."/>
        </authorList>
    </citation>
    <scope>NUCLEOTIDE SEQUENCE</scope>
    <source>
        <strain evidence="2">CCC 489</strain>
    </source>
</reference>
<keyword evidence="1" id="KW-0732">Signal</keyword>
<evidence type="ECO:0000256" key="1">
    <source>
        <dbReference type="SAM" id="SignalP"/>
    </source>
</evidence>
<dbReference type="Proteomes" id="UP000811619">
    <property type="component" value="Unassembled WGS sequence"/>
</dbReference>
<name>A0A8K0NHE7_9HYPO</name>
<gene>
    <name evidence="2" type="ORF">E4U42_002558</name>
</gene>
<keyword evidence="3" id="KW-1185">Reference proteome</keyword>
<dbReference type="EMBL" id="SRPY01000204">
    <property type="protein sequence ID" value="KAG5927147.1"/>
    <property type="molecule type" value="Genomic_DNA"/>
</dbReference>
<feature type="signal peptide" evidence="1">
    <location>
        <begin position="1"/>
        <end position="20"/>
    </location>
</feature>
<accession>A0A8K0NHE7</accession>
<protein>
    <submittedName>
        <fullName evidence="2">Uncharacterized protein</fullName>
    </submittedName>
</protein>
<sequence length="125" mass="14097">MHLVPSALLVTLALVGNALGERVIGCGEGLIYPKDWLRVQPSTHCTRSGNHFNCDRNSRLVFTPDKFLFVAPEVDYTVFVFCNEERRGKYFHCTAGQQQVFNNPCGQFEDVKDVGTQLELTPFQT</sequence>
<evidence type="ECO:0000313" key="2">
    <source>
        <dbReference type="EMBL" id="KAG5927147.1"/>
    </source>
</evidence>
<feature type="chain" id="PRO_5035464675" evidence="1">
    <location>
        <begin position="21"/>
        <end position="125"/>
    </location>
</feature>
<proteinExistence type="predicted"/>